<protein>
    <submittedName>
        <fullName evidence="1">Uncharacterized protein</fullName>
    </submittedName>
</protein>
<organism evidence="1 2">
    <name type="scientific">Portunus trituberculatus</name>
    <name type="common">Swimming crab</name>
    <name type="synonym">Neptunus trituberculatus</name>
    <dbReference type="NCBI Taxonomy" id="210409"/>
    <lineage>
        <taxon>Eukaryota</taxon>
        <taxon>Metazoa</taxon>
        <taxon>Ecdysozoa</taxon>
        <taxon>Arthropoda</taxon>
        <taxon>Crustacea</taxon>
        <taxon>Multicrustacea</taxon>
        <taxon>Malacostraca</taxon>
        <taxon>Eumalacostraca</taxon>
        <taxon>Eucarida</taxon>
        <taxon>Decapoda</taxon>
        <taxon>Pleocyemata</taxon>
        <taxon>Brachyura</taxon>
        <taxon>Eubrachyura</taxon>
        <taxon>Portunoidea</taxon>
        <taxon>Portunidae</taxon>
        <taxon>Portuninae</taxon>
        <taxon>Portunus</taxon>
    </lineage>
</organism>
<dbReference type="AlphaFoldDB" id="A0A5B7CDX5"/>
<comment type="caution">
    <text evidence="1">The sequence shown here is derived from an EMBL/GenBank/DDBJ whole genome shotgun (WGS) entry which is preliminary data.</text>
</comment>
<sequence>MLGNEAGDEHMAGQCGACMGSLRLKFTNKLKVRLAVHGRKRWQYIPFRVKSTSVSGIPRDQIVLTADCIFFLSFVSSPDLGDEICRIGPSSENTFGHLKNVGAEKK</sequence>
<gene>
    <name evidence="1" type="ORF">E2C01_000379</name>
</gene>
<accession>A0A5B7CDX5</accession>
<dbReference type="EMBL" id="VSRR010000009">
    <property type="protein sequence ID" value="MPC07812.1"/>
    <property type="molecule type" value="Genomic_DNA"/>
</dbReference>
<proteinExistence type="predicted"/>
<name>A0A5B7CDX5_PORTR</name>
<evidence type="ECO:0000313" key="2">
    <source>
        <dbReference type="Proteomes" id="UP000324222"/>
    </source>
</evidence>
<evidence type="ECO:0000313" key="1">
    <source>
        <dbReference type="EMBL" id="MPC07812.1"/>
    </source>
</evidence>
<dbReference type="Proteomes" id="UP000324222">
    <property type="component" value="Unassembled WGS sequence"/>
</dbReference>
<reference evidence="1 2" key="1">
    <citation type="submission" date="2019-05" db="EMBL/GenBank/DDBJ databases">
        <title>Another draft genome of Portunus trituberculatus and its Hox gene families provides insights of decapod evolution.</title>
        <authorList>
            <person name="Jeong J.-H."/>
            <person name="Song I."/>
            <person name="Kim S."/>
            <person name="Choi T."/>
            <person name="Kim D."/>
            <person name="Ryu S."/>
            <person name="Kim W."/>
        </authorList>
    </citation>
    <scope>NUCLEOTIDE SEQUENCE [LARGE SCALE GENOMIC DNA]</scope>
    <source>
        <tissue evidence="1">Muscle</tissue>
    </source>
</reference>
<keyword evidence="2" id="KW-1185">Reference proteome</keyword>